<accession>A0A840HXV9</accession>
<keyword evidence="3" id="KW-0813">Transport</keyword>
<dbReference type="NCBIfam" id="TIGR01844">
    <property type="entry name" value="type_I_sec_TolC"/>
    <property type="match status" value="1"/>
</dbReference>
<keyword evidence="7" id="KW-0998">Cell outer membrane</keyword>
<organism evidence="11 12">
    <name type="scientific">Rhizorhapis suberifaciens</name>
    <name type="common">corky root of lettuce</name>
    <dbReference type="NCBI Taxonomy" id="13656"/>
    <lineage>
        <taxon>Bacteria</taxon>
        <taxon>Pseudomonadati</taxon>
        <taxon>Pseudomonadota</taxon>
        <taxon>Alphaproteobacteria</taxon>
        <taxon>Sphingomonadales</taxon>
        <taxon>Sphingomonadaceae</taxon>
        <taxon>Rhizorhapis</taxon>
    </lineage>
</organism>
<protein>
    <submittedName>
        <fullName evidence="11">Outer membrane protein</fullName>
    </submittedName>
</protein>
<comment type="caution">
    <text evidence="11">The sequence shown here is derived from an EMBL/GenBank/DDBJ whole genome shotgun (WGS) entry which is preliminary data.</text>
</comment>
<keyword evidence="8" id="KW-0175">Coiled coil</keyword>
<dbReference type="InterPro" id="IPR051906">
    <property type="entry name" value="TolC-like"/>
</dbReference>
<dbReference type="GO" id="GO:0015288">
    <property type="term" value="F:porin activity"/>
    <property type="evidence" value="ECO:0007669"/>
    <property type="project" value="TreeGrafter"/>
</dbReference>
<dbReference type="Proteomes" id="UP000575068">
    <property type="component" value="Unassembled WGS sequence"/>
</dbReference>
<evidence type="ECO:0000256" key="7">
    <source>
        <dbReference type="ARBA" id="ARBA00023237"/>
    </source>
</evidence>
<keyword evidence="10" id="KW-0732">Signal</keyword>
<keyword evidence="5" id="KW-0812">Transmembrane</keyword>
<dbReference type="GO" id="GO:0015562">
    <property type="term" value="F:efflux transmembrane transporter activity"/>
    <property type="evidence" value="ECO:0007669"/>
    <property type="project" value="InterPro"/>
</dbReference>
<evidence type="ECO:0000313" key="11">
    <source>
        <dbReference type="EMBL" id="MBB4642399.1"/>
    </source>
</evidence>
<dbReference type="SUPFAM" id="SSF56954">
    <property type="entry name" value="Outer membrane efflux proteins (OEP)"/>
    <property type="match status" value="1"/>
</dbReference>
<evidence type="ECO:0000256" key="9">
    <source>
        <dbReference type="SAM" id="MobiDB-lite"/>
    </source>
</evidence>
<dbReference type="Gene3D" id="1.20.1600.10">
    <property type="entry name" value="Outer membrane efflux proteins (OEP)"/>
    <property type="match status" value="1"/>
</dbReference>
<dbReference type="PANTHER" id="PTHR30026:SF22">
    <property type="entry name" value="OUTER MEMBRANE EFFLUX PROTEIN"/>
    <property type="match status" value="1"/>
</dbReference>
<feature type="compositionally biased region" description="Basic and acidic residues" evidence="9">
    <location>
        <begin position="51"/>
        <end position="63"/>
    </location>
</feature>
<keyword evidence="4" id="KW-1134">Transmembrane beta strand</keyword>
<dbReference type="Pfam" id="PF02321">
    <property type="entry name" value="OEP"/>
    <property type="match status" value="2"/>
</dbReference>
<feature type="coiled-coil region" evidence="8">
    <location>
        <begin position="181"/>
        <end position="208"/>
    </location>
</feature>
<sequence length="483" mass="50871">MTKRRIAMTASAAVLALLLSGPAPAETLQEALAKAYRTNPTLTGARAGQRANDENVPIERSEGLPDIGGVGSYTENVKRSENSFNSPRRLVQGGVTLTVPIYRGGGVANRVKAAKARVLAGQADLRGTEASVFSSVVAAYMDVIRDGAIVGLNQANVRALDVNLEATRDRFEVGDLTRTDIAQSESRLAVARSDLRAAEAQLISSRENYIRLVGNPPGDLQPPPPLPNLPASPEQAVSVAIDNNPDIAAAKKAREAATYDVRVARSSRLPTISATADGGYVDYLGSLDSGPTASQSETTAAAGVTATIPLFQGGGPGALVRQAQARESQSIEQWIEVERGVVAQARAAFASWQAANSVITSSQVAVDATRLSLEGVRAENTVGTRTILDILNAEQEYLNAQVQLVSARRDAYVAGFTLLAAMGRGEAGDLGLDGGALYDPIANYERVKGRIWDWDEDPTPRAESTSTVDTPAQNSIVGPLNSN</sequence>
<dbReference type="GO" id="GO:0009279">
    <property type="term" value="C:cell outer membrane"/>
    <property type="evidence" value="ECO:0007669"/>
    <property type="project" value="UniProtKB-SubCell"/>
</dbReference>
<reference evidence="11 12" key="1">
    <citation type="submission" date="2020-08" db="EMBL/GenBank/DDBJ databases">
        <title>Genomic Encyclopedia of Type Strains, Phase IV (KMG-IV): sequencing the most valuable type-strain genomes for metagenomic binning, comparative biology and taxonomic classification.</title>
        <authorList>
            <person name="Goeker M."/>
        </authorList>
    </citation>
    <scope>NUCLEOTIDE SEQUENCE [LARGE SCALE GENOMIC DNA]</scope>
    <source>
        <strain evidence="11 12">DSM 7465</strain>
    </source>
</reference>
<dbReference type="InterPro" id="IPR003423">
    <property type="entry name" value="OMP_efflux"/>
</dbReference>
<proteinExistence type="inferred from homology"/>
<evidence type="ECO:0000256" key="5">
    <source>
        <dbReference type="ARBA" id="ARBA00022692"/>
    </source>
</evidence>
<dbReference type="InterPro" id="IPR010130">
    <property type="entry name" value="T1SS_OMP_TolC"/>
</dbReference>
<evidence type="ECO:0000313" key="12">
    <source>
        <dbReference type="Proteomes" id="UP000575068"/>
    </source>
</evidence>
<keyword evidence="6" id="KW-0472">Membrane</keyword>
<gene>
    <name evidence="11" type="ORF">HNQ99_002724</name>
</gene>
<evidence type="ECO:0000256" key="4">
    <source>
        <dbReference type="ARBA" id="ARBA00022452"/>
    </source>
</evidence>
<feature type="chain" id="PRO_5032783099" evidence="10">
    <location>
        <begin position="26"/>
        <end position="483"/>
    </location>
</feature>
<feature type="signal peptide" evidence="10">
    <location>
        <begin position="1"/>
        <end position="25"/>
    </location>
</feature>
<evidence type="ECO:0000256" key="10">
    <source>
        <dbReference type="SAM" id="SignalP"/>
    </source>
</evidence>
<evidence type="ECO:0000256" key="2">
    <source>
        <dbReference type="ARBA" id="ARBA00007613"/>
    </source>
</evidence>
<evidence type="ECO:0000256" key="6">
    <source>
        <dbReference type="ARBA" id="ARBA00023136"/>
    </source>
</evidence>
<comment type="subcellular location">
    <subcellularLocation>
        <location evidence="1">Cell outer membrane</location>
    </subcellularLocation>
</comment>
<feature type="region of interest" description="Disordered" evidence="9">
    <location>
        <begin position="454"/>
        <end position="483"/>
    </location>
</feature>
<dbReference type="AlphaFoldDB" id="A0A840HXV9"/>
<name>A0A840HXV9_9SPHN</name>
<feature type="region of interest" description="Disordered" evidence="9">
    <location>
        <begin position="43"/>
        <end position="72"/>
    </location>
</feature>
<dbReference type="GO" id="GO:1990281">
    <property type="term" value="C:efflux pump complex"/>
    <property type="evidence" value="ECO:0007669"/>
    <property type="project" value="TreeGrafter"/>
</dbReference>
<dbReference type="PANTHER" id="PTHR30026">
    <property type="entry name" value="OUTER MEMBRANE PROTEIN TOLC"/>
    <property type="match status" value="1"/>
</dbReference>
<feature type="compositionally biased region" description="Polar residues" evidence="9">
    <location>
        <begin position="462"/>
        <end position="483"/>
    </location>
</feature>
<evidence type="ECO:0000256" key="3">
    <source>
        <dbReference type="ARBA" id="ARBA00022448"/>
    </source>
</evidence>
<keyword evidence="12" id="KW-1185">Reference proteome</keyword>
<dbReference type="EMBL" id="JACHOV010000010">
    <property type="protein sequence ID" value="MBB4642399.1"/>
    <property type="molecule type" value="Genomic_DNA"/>
</dbReference>
<evidence type="ECO:0000256" key="8">
    <source>
        <dbReference type="SAM" id="Coils"/>
    </source>
</evidence>
<dbReference type="RefSeq" id="WP_184476451.1">
    <property type="nucleotide sequence ID" value="NZ_JACHOV010000010.1"/>
</dbReference>
<comment type="similarity">
    <text evidence="2">Belongs to the outer membrane factor (OMF) (TC 1.B.17) family.</text>
</comment>
<evidence type="ECO:0000256" key="1">
    <source>
        <dbReference type="ARBA" id="ARBA00004442"/>
    </source>
</evidence>